<dbReference type="NCBIfam" id="TIGR03826">
    <property type="entry name" value="YvyF"/>
    <property type="match status" value="1"/>
</dbReference>
<dbReference type="OrthoDB" id="1739831at2"/>
<keyword evidence="2" id="KW-0966">Cell projection</keyword>
<dbReference type="RefSeq" id="WP_127198395.1">
    <property type="nucleotide sequence ID" value="NZ_RZNX01000002.1"/>
</dbReference>
<keyword evidence="2" id="KW-0282">Flagellum</keyword>
<evidence type="ECO:0000313" key="3">
    <source>
        <dbReference type="Proteomes" id="UP000272464"/>
    </source>
</evidence>
<accession>A0A433XGV7</accession>
<dbReference type="EMBL" id="RZNX01000002">
    <property type="protein sequence ID" value="RUT33280.1"/>
    <property type="molecule type" value="Genomic_DNA"/>
</dbReference>
<sequence length="137" mass="15711">MNLDNCPRCGKLYAKNFKNICSACIKAIEEEYERCFKYLRENKGSTIHELSEATEVSIKQITKFIKEGRISVENNPNMMYPCEVCGILIRDGNMCDGCRTRLTRDLTAAAREEALARDSEQNRTSAAYKTLDRLRKD</sequence>
<dbReference type="AlphaFoldDB" id="A0A433XGV7"/>
<keyword evidence="2" id="KW-0969">Cilium</keyword>
<proteinExistence type="predicted"/>
<name>A0A433XGV7_9BACL</name>
<evidence type="ECO:0000313" key="2">
    <source>
        <dbReference type="EMBL" id="RUT33280.1"/>
    </source>
</evidence>
<feature type="region of interest" description="Disordered" evidence="1">
    <location>
        <begin position="117"/>
        <end position="137"/>
    </location>
</feature>
<protein>
    <submittedName>
        <fullName evidence="2">Flagellar protein</fullName>
    </submittedName>
</protein>
<dbReference type="Proteomes" id="UP000272464">
    <property type="component" value="Unassembled WGS sequence"/>
</dbReference>
<dbReference type="InterPro" id="IPR022258">
    <property type="entry name" value="Flagellar_operon_YvyF"/>
</dbReference>
<keyword evidence="3" id="KW-1185">Reference proteome</keyword>
<reference evidence="2 3" key="1">
    <citation type="submission" date="2018-12" db="EMBL/GenBank/DDBJ databases">
        <authorList>
            <person name="Sun L."/>
            <person name="Chen Z."/>
        </authorList>
    </citation>
    <scope>NUCLEOTIDE SEQUENCE [LARGE SCALE GENOMIC DNA]</scope>
    <source>
        <strain evidence="2 3">3-5-3</strain>
    </source>
</reference>
<organism evidence="2 3">
    <name type="scientific">Paenibacillus zeisoli</name>
    <dbReference type="NCBI Taxonomy" id="2496267"/>
    <lineage>
        <taxon>Bacteria</taxon>
        <taxon>Bacillati</taxon>
        <taxon>Bacillota</taxon>
        <taxon>Bacilli</taxon>
        <taxon>Bacillales</taxon>
        <taxon>Paenibacillaceae</taxon>
        <taxon>Paenibacillus</taxon>
    </lineage>
</organism>
<comment type="caution">
    <text evidence="2">The sequence shown here is derived from an EMBL/GenBank/DDBJ whole genome shotgun (WGS) entry which is preliminary data.</text>
</comment>
<gene>
    <name evidence="2" type="ORF">EJP77_06400</name>
</gene>
<evidence type="ECO:0000256" key="1">
    <source>
        <dbReference type="SAM" id="MobiDB-lite"/>
    </source>
</evidence>